<reference evidence="2" key="1">
    <citation type="submission" date="2021-01" db="EMBL/GenBank/DDBJ databases">
        <authorList>
            <consortium name="Genoscope - CEA"/>
            <person name="William W."/>
        </authorList>
    </citation>
    <scope>NUCLEOTIDE SEQUENCE</scope>
</reference>
<dbReference type="SMART" id="SM00312">
    <property type="entry name" value="PX"/>
    <property type="match status" value="1"/>
</dbReference>
<accession>A0A8S1T8R4</accession>
<dbReference type="OrthoDB" id="430293at2759"/>
<keyword evidence="3" id="KW-1185">Reference proteome</keyword>
<evidence type="ECO:0000313" key="2">
    <source>
        <dbReference type="EMBL" id="CAD8147766.1"/>
    </source>
</evidence>
<organism evidence="2 3">
    <name type="scientific">Paramecium pentaurelia</name>
    <dbReference type="NCBI Taxonomy" id="43138"/>
    <lineage>
        <taxon>Eukaryota</taxon>
        <taxon>Sar</taxon>
        <taxon>Alveolata</taxon>
        <taxon>Ciliophora</taxon>
        <taxon>Intramacronucleata</taxon>
        <taxon>Oligohymenophorea</taxon>
        <taxon>Peniculida</taxon>
        <taxon>Parameciidae</taxon>
        <taxon>Paramecium</taxon>
    </lineage>
</organism>
<dbReference type="EMBL" id="CAJJDO010000017">
    <property type="protein sequence ID" value="CAD8147766.1"/>
    <property type="molecule type" value="Genomic_DNA"/>
</dbReference>
<dbReference type="CDD" id="cd06093">
    <property type="entry name" value="PX_domain"/>
    <property type="match status" value="1"/>
</dbReference>
<dbReference type="AlphaFoldDB" id="A0A8S1T8R4"/>
<proteinExistence type="predicted"/>
<protein>
    <recommendedName>
        <fullName evidence="1">PX domain-containing protein</fullName>
    </recommendedName>
</protein>
<dbReference type="GO" id="GO:0035091">
    <property type="term" value="F:phosphatidylinositol binding"/>
    <property type="evidence" value="ECO:0007669"/>
    <property type="project" value="InterPro"/>
</dbReference>
<sequence>MENDQNLFLYSSEKLSDSQLPILNFLQKNDIKNLHLSKDESKELQIDVIGTKIVDNKFTLYEIKLSRGNVYWVFQTRYSLLKALDDRLSKNFKLKVKKFPESKFFGNLEQEFISRRAKQLNIYLKSLIKYCNQEKTIQKFLKESQEAAIVIYDPDEIDYFWLDA</sequence>
<dbReference type="Pfam" id="PF00787">
    <property type="entry name" value="PX"/>
    <property type="match status" value="1"/>
</dbReference>
<comment type="caution">
    <text evidence="2">The sequence shown here is derived from an EMBL/GenBank/DDBJ whole genome shotgun (WGS) entry which is preliminary data.</text>
</comment>
<evidence type="ECO:0000259" key="1">
    <source>
        <dbReference type="PROSITE" id="PS50195"/>
    </source>
</evidence>
<dbReference type="InterPro" id="IPR001683">
    <property type="entry name" value="PX_dom"/>
</dbReference>
<dbReference type="PROSITE" id="PS50195">
    <property type="entry name" value="PX"/>
    <property type="match status" value="1"/>
</dbReference>
<feature type="domain" description="PX" evidence="1">
    <location>
        <begin position="39"/>
        <end position="164"/>
    </location>
</feature>
<gene>
    <name evidence="2" type="ORF">PPENT_87.1.T0170131</name>
</gene>
<dbReference type="Proteomes" id="UP000689195">
    <property type="component" value="Unassembled WGS sequence"/>
</dbReference>
<name>A0A8S1T8R4_9CILI</name>
<evidence type="ECO:0000313" key="3">
    <source>
        <dbReference type="Proteomes" id="UP000689195"/>
    </source>
</evidence>